<feature type="region of interest" description="Disordered" evidence="1">
    <location>
        <begin position="152"/>
        <end position="185"/>
    </location>
</feature>
<accession>A0A8H7P2M8</accession>
<comment type="caution">
    <text evidence="2">The sequence shown here is derived from an EMBL/GenBank/DDBJ whole genome shotgun (WGS) entry which is preliminary data.</text>
</comment>
<dbReference type="Proteomes" id="UP000639403">
    <property type="component" value="Unassembled WGS sequence"/>
</dbReference>
<proteinExistence type="predicted"/>
<organism evidence="2 3">
    <name type="scientific">Rhodonia placenta</name>
    <dbReference type="NCBI Taxonomy" id="104341"/>
    <lineage>
        <taxon>Eukaryota</taxon>
        <taxon>Fungi</taxon>
        <taxon>Dikarya</taxon>
        <taxon>Basidiomycota</taxon>
        <taxon>Agaricomycotina</taxon>
        <taxon>Agaricomycetes</taxon>
        <taxon>Polyporales</taxon>
        <taxon>Adustoporiaceae</taxon>
        <taxon>Rhodonia</taxon>
    </lineage>
</organism>
<feature type="region of interest" description="Disordered" evidence="1">
    <location>
        <begin position="197"/>
        <end position="256"/>
    </location>
</feature>
<name>A0A8H7P2M8_9APHY</name>
<sequence>MQSSPSSASPFLSGRRLSNSSDVTRSPRSPARGTILDHLNLAGLYGLSSLSTPVTAEPSDSDTWVSVLEYALKRDLRSRPGVTGFISTQRITGRWLIERDDSDLTKMIQNDSDLLEDICTLSHRLRRKARHSVSPVQSRSPKLWEIFLDTPRSSTTSMSEGSPASSARDARSHTRTPSVTEGRHESEAFHGVGAEGASGDVQVNANEDSQGLGPHSIPAQGLGLVTEESPDDISLEGDQDASQPEPSALGHDEQVEDEYEIVTMMPMDHTTDPILLVSSSAGDALLA</sequence>
<evidence type="ECO:0000256" key="1">
    <source>
        <dbReference type="SAM" id="MobiDB-lite"/>
    </source>
</evidence>
<evidence type="ECO:0000313" key="3">
    <source>
        <dbReference type="Proteomes" id="UP000639403"/>
    </source>
</evidence>
<feature type="compositionally biased region" description="Polar residues" evidence="1">
    <location>
        <begin position="152"/>
        <end position="165"/>
    </location>
</feature>
<protein>
    <submittedName>
        <fullName evidence="2">Uncharacterized protein</fullName>
    </submittedName>
</protein>
<dbReference type="AlphaFoldDB" id="A0A8H7P2M8"/>
<reference evidence="2" key="1">
    <citation type="submission" date="2020-11" db="EMBL/GenBank/DDBJ databases">
        <authorList>
            <person name="Koelle M."/>
            <person name="Horta M.A.C."/>
            <person name="Nowrousian M."/>
            <person name="Ohm R.A."/>
            <person name="Benz P."/>
            <person name="Pilgard A."/>
        </authorList>
    </citation>
    <scope>NUCLEOTIDE SEQUENCE</scope>
    <source>
        <strain evidence="2">FPRL280</strain>
    </source>
</reference>
<feature type="region of interest" description="Disordered" evidence="1">
    <location>
        <begin position="1"/>
        <end position="32"/>
    </location>
</feature>
<evidence type="ECO:0000313" key="2">
    <source>
        <dbReference type="EMBL" id="KAF9814435.1"/>
    </source>
</evidence>
<reference evidence="2" key="2">
    <citation type="journal article" name="Front. Microbiol.">
        <title>Degradative Capacity of Two Strains of Rhodonia placenta: From Phenotype to Genotype.</title>
        <authorList>
            <person name="Kolle M."/>
            <person name="Horta M.A.C."/>
            <person name="Nowrousian M."/>
            <person name="Ohm R.A."/>
            <person name="Benz J.P."/>
            <person name="Pilgard A."/>
        </authorList>
    </citation>
    <scope>NUCLEOTIDE SEQUENCE</scope>
    <source>
        <strain evidence="2">FPRL280</strain>
    </source>
</reference>
<feature type="compositionally biased region" description="Low complexity" evidence="1">
    <location>
        <begin position="1"/>
        <end position="13"/>
    </location>
</feature>
<gene>
    <name evidence="2" type="ORF">IEO21_05099</name>
</gene>
<feature type="compositionally biased region" description="Acidic residues" evidence="1">
    <location>
        <begin position="228"/>
        <end position="239"/>
    </location>
</feature>
<feature type="compositionally biased region" description="Polar residues" evidence="1">
    <location>
        <begin position="16"/>
        <end position="27"/>
    </location>
</feature>
<dbReference type="EMBL" id="JADOXO010000086">
    <property type="protein sequence ID" value="KAF9814435.1"/>
    <property type="molecule type" value="Genomic_DNA"/>
</dbReference>